<evidence type="ECO:0000256" key="1">
    <source>
        <dbReference type="SAM" id="Phobius"/>
    </source>
</evidence>
<feature type="transmembrane region" description="Helical" evidence="1">
    <location>
        <begin position="71"/>
        <end position="96"/>
    </location>
</feature>
<keyword evidence="1" id="KW-0472">Membrane</keyword>
<feature type="transmembrane region" description="Helical" evidence="1">
    <location>
        <begin position="308"/>
        <end position="328"/>
    </location>
</feature>
<reference evidence="2" key="1">
    <citation type="submission" date="2018-06" db="EMBL/GenBank/DDBJ databases">
        <authorList>
            <person name="Zhirakovskaya E."/>
        </authorList>
    </citation>
    <scope>NUCLEOTIDE SEQUENCE</scope>
</reference>
<keyword evidence="1" id="KW-0812">Transmembrane</keyword>
<feature type="transmembrane region" description="Helical" evidence="1">
    <location>
        <begin position="262"/>
        <end position="287"/>
    </location>
</feature>
<feature type="transmembrane region" description="Helical" evidence="1">
    <location>
        <begin position="396"/>
        <end position="413"/>
    </location>
</feature>
<feature type="transmembrane region" description="Helical" evidence="1">
    <location>
        <begin position="171"/>
        <end position="194"/>
    </location>
</feature>
<organism evidence="2">
    <name type="scientific">hydrothermal vent metagenome</name>
    <dbReference type="NCBI Taxonomy" id="652676"/>
    <lineage>
        <taxon>unclassified sequences</taxon>
        <taxon>metagenomes</taxon>
        <taxon>ecological metagenomes</taxon>
    </lineage>
</organism>
<feature type="transmembrane region" description="Helical" evidence="1">
    <location>
        <begin position="238"/>
        <end position="256"/>
    </location>
</feature>
<evidence type="ECO:0008006" key="3">
    <source>
        <dbReference type="Google" id="ProtNLM"/>
    </source>
</evidence>
<feature type="transmembrane region" description="Helical" evidence="1">
    <location>
        <begin position="206"/>
        <end position="226"/>
    </location>
</feature>
<feature type="transmembrane region" description="Helical" evidence="1">
    <location>
        <begin position="134"/>
        <end position="159"/>
    </location>
</feature>
<feature type="transmembrane region" description="Helical" evidence="1">
    <location>
        <begin position="419"/>
        <end position="439"/>
    </location>
</feature>
<accession>A0A3B0RVZ8</accession>
<evidence type="ECO:0000313" key="2">
    <source>
        <dbReference type="EMBL" id="VAV92558.1"/>
    </source>
</evidence>
<name>A0A3B0RVZ8_9ZZZZ</name>
<keyword evidence="1" id="KW-1133">Transmembrane helix</keyword>
<gene>
    <name evidence="2" type="ORF">MNBD_ACTINO02-6</name>
</gene>
<feature type="transmembrane region" description="Helical" evidence="1">
    <location>
        <begin position="40"/>
        <end position="59"/>
    </location>
</feature>
<sequence>MESRRCRCRGGRQPNHQPLIPANADLHFDRMPPLWVPLRAFLIAPFLGLGGGLLLASAGDAAFSSRWTASLLASAHLITLGFITLVMIGAVIQVLPVVTGVPVPASNWVAPASQFGVALGVIAMAWGLNGGLPIAGRVGAVLLAAGLSVFVPAALIAAWKTRHNPTGRAMGLSILSLIAVAGLGVFLLAGHAGWVPLRRDLTDIHAAWALGGWVGLLVMGVSFQVVPLFQVTPSYPRVVEKYLPAVGFLALLAWTAGRLGRWALVANIGIVSLALSLGTYAAVTLWLQTQRRRKLRDITTDAWRLGMGCLGLVGLATIAATFGALNLLEPRTSLTFGILLVVGFAVSVVQGMLYKIVPFLSWLHLQNVATHRGVVGQVKVKNMRQLLPVKGPRRQFASHLVAIGALLIAAWFGGFWVRIAGLAVAVDFGLLGIEVVGVVRRYREDEARILSAPR</sequence>
<dbReference type="EMBL" id="UOEK01000028">
    <property type="protein sequence ID" value="VAV92558.1"/>
    <property type="molecule type" value="Genomic_DNA"/>
</dbReference>
<dbReference type="AlphaFoldDB" id="A0A3B0RVZ8"/>
<feature type="transmembrane region" description="Helical" evidence="1">
    <location>
        <begin position="108"/>
        <end position="128"/>
    </location>
</feature>
<proteinExistence type="predicted"/>
<protein>
    <recommendedName>
        <fullName evidence="3">Transmembrane protein</fullName>
    </recommendedName>
</protein>
<feature type="transmembrane region" description="Helical" evidence="1">
    <location>
        <begin position="334"/>
        <end position="354"/>
    </location>
</feature>